<dbReference type="NCBIfam" id="NF001159">
    <property type="entry name" value="PRK00150.1-3"/>
    <property type="match status" value="1"/>
</dbReference>
<evidence type="ECO:0000256" key="3">
    <source>
        <dbReference type="HAMAP-Rule" id="MF_00163"/>
    </source>
</evidence>
<evidence type="ECO:0000256" key="2">
    <source>
        <dbReference type="ARBA" id="ARBA00023004"/>
    </source>
</evidence>
<comment type="catalytic activity">
    <reaction evidence="3">
        <text>N-terminal N-formyl-L-methionyl-[peptide] + H2O = N-terminal L-methionyl-[peptide] + formate</text>
        <dbReference type="Rhea" id="RHEA:24420"/>
        <dbReference type="Rhea" id="RHEA-COMP:10639"/>
        <dbReference type="Rhea" id="RHEA-COMP:10640"/>
        <dbReference type="ChEBI" id="CHEBI:15377"/>
        <dbReference type="ChEBI" id="CHEBI:15740"/>
        <dbReference type="ChEBI" id="CHEBI:49298"/>
        <dbReference type="ChEBI" id="CHEBI:64731"/>
        <dbReference type="EC" id="3.5.1.88"/>
    </reaction>
</comment>
<keyword evidence="3" id="KW-0479">Metal-binding</keyword>
<dbReference type="CDD" id="cd00487">
    <property type="entry name" value="Pep_deformylase"/>
    <property type="match status" value="1"/>
</dbReference>
<comment type="function">
    <text evidence="3">Removes the formyl group from the N-terminal Met of newly synthesized proteins. Requires at least a dipeptide for an efficient rate of reaction. N-terminal L-methionine is a prerequisite for activity but the enzyme has broad specificity at other positions.</text>
</comment>
<dbReference type="Proteomes" id="UP000659630">
    <property type="component" value="Unassembled WGS sequence"/>
</dbReference>
<comment type="similarity">
    <text evidence="1 3">Belongs to the polypeptide deformylase family.</text>
</comment>
<feature type="active site" evidence="3">
    <location>
        <position position="147"/>
    </location>
</feature>
<dbReference type="PIRSF" id="PIRSF004749">
    <property type="entry name" value="Pep_def"/>
    <property type="match status" value="1"/>
</dbReference>
<proteinExistence type="inferred from homology"/>
<keyword evidence="3" id="KW-0648">Protein biosynthesis</keyword>
<evidence type="ECO:0000313" key="5">
    <source>
        <dbReference type="Proteomes" id="UP000659630"/>
    </source>
</evidence>
<evidence type="ECO:0000313" key="4">
    <source>
        <dbReference type="EMBL" id="MBC5582210.1"/>
    </source>
</evidence>
<feature type="binding site" evidence="3">
    <location>
        <position position="104"/>
    </location>
    <ligand>
        <name>Fe cation</name>
        <dbReference type="ChEBI" id="CHEBI:24875"/>
    </ligand>
</feature>
<dbReference type="Pfam" id="PF01327">
    <property type="entry name" value="Pep_deformylase"/>
    <property type="match status" value="1"/>
</dbReference>
<name>A0A923IF26_9FIRM</name>
<dbReference type="PRINTS" id="PR01576">
    <property type="entry name" value="PDEFORMYLASE"/>
</dbReference>
<dbReference type="GO" id="GO:0042586">
    <property type="term" value="F:peptide deformylase activity"/>
    <property type="evidence" value="ECO:0007669"/>
    <property type="project" value="UniProtKB-UniRule"/>
</dbReference>
<reference evidence="4" key="1">
    <citation type="submission" date="2020-08" db="EMBL/GenBank/DDBJ databases">
        <title>Genome public.</title>
        <authorList>
            <person name="Liu C."/>
            <person name="Sun Q."/>
        </authorList>
    </citation>
    <scope>NUCLEOTIDE SEQUENCE</scope>
    <source>
        <strain evidence="4">BX8</strain>
    </source>
</reference>
<dbReference type="GO" id="GO:0006412">
    <property type="term" value="P:translation"/>
    <property type="evidence" value="ECO:0007669"/>
    <property type="project" value="UniProtKB-UniRule"/>
</dbReference>
<dbReference type="AlphaFoldDB" id="A0A923IF26"/>
<dbReference type="HAMAP" id="MF_00163">
    <property type="entry name" value="Pep_deformylase"/>
    <property type="match status" value="1"/>
</dbReference>
<dbReference type="InterPro" id="IPR036821">
    <property type="entry name" value="Peptide_deformylase_sf"/>
</dbReference>
<dbReference type="EMBL" id="JACONZ010000004">
    <property type="protein sequence ID" value="MBC5582210.1"/>
    <property type="molecule type" value="Genomic_DNA"/>
</dbReference>
<dbReference type="PANTHER" id="PTHR10458:SF22">
    <property type="entry name" value="PEPTIDE DEFORMYLASE"/>
    <property type="match status" value="1"/>
</dbReference>
<keyword evidence="2 3" id="KW-0408">Iron</keyword>
<gene>
    <name evidence="3 4" type="primary">def</name>
    <name evidence="4" type="ORF">H8S23_11895</name>
</gene>
<dbReference type="GO" id="GO:0046872">
    <property type="term" value="F:metal ion binding"/>
    <property type="evidence" value="ECO:0007669"/>
    <property type="project" value="UniProtKB-KW"/>
</dbReference>
<protein>
    <recommendedName>
        <fullName evidence="3">Peptide deformylase</fullName>
        <shortName evidence="3">PDF</shortName>
        <ecNumber evidence="3">3.5.1.88</ecNumber>
    </recommendedName>
    <alternativeName>
        <fullName evidence="3">Polypeptide deformylase</fullName>
    </alternativeName>
</protein>
<sequence length="179" mass="19899">MALRTIVQDGDPILKKVCRPVTDFNARLGQLIDDMKETLVEACGLGLAAPQVGVMRRVCIVVDLPPEDDGAAPEEGEEPEYKFIELVNPEIIDRQGSVGLYEGCLSFPGHNGYIERPEQVTVRAFDRDGNEFTLTRTGMTARAICHERDHLDGVTIMDLAEYFYEDQEHGAEDEGDAEE</sequence>
<dbReference type="RefSeq" id="WP_186888554.1">
    <property type="nucleotide sequence ID" value="NZ_JACONZ010000004.1"/>
</dbReference>
<dbReference type="EC" id="3.5.1.88" evidence="3"/>
<feature type="binding site" evidence="3">
    <location>
        <position position="146"/>
    </location>
    <ligand>
        <name>Fe cation</name>
        <dbReference type="ChEBI" id="CHEBI:24875"/>
    </ligand>
</feature>
<organism evidence="4 5">
    <name type="scientific">Anaerofilum hominis</name>
    <dbReference type="NCBI Taxonomy" id="2763016"/>
    <lineage>
        <taxon>Bacteria</taxon>
        <taxon>Bacillati</taxon>
        <taxon>Bacillota</taxon>
        <taxon>Clostridia</taxon>
        <taxon>Eubacteriales</taxon>
        <taxon>Oscillospiraceae</taxon>
        <taxon>Anaerofilum</taxon>
    </lineage>
</organism>
<dbReference type="InterPro" id="IPR023635">
    <property type="entry name" value="Peptide_deformylase"/>
</dbReference>
<accession>A0A923IF26</accession>
<dbReference type="PANTHER" id="PTHR10458">
    <property type="entry name" value="PEPTIDE DEFORMYLASE"/>
    <property type="match status" value="1"/>
</dbReference>
<dbReference type="Gene3D" id="3.90.45.10">
    <property type="entry name" value="Peptide deformylase"/>
    <property type="match status" value="1"/>
</dbReference>
<feature type="binding site" evidence="3">
    <location>
        <position position="150"/>
    </location>
    <ligand>
        <name>Fe cation</name>
        <dbReference type="ChEBI" id="CHEBI:24875"/>
    </ligand>
</feature>
<comment type="cofactor">
    <cofactor evidence="3">
        <name>Fe(2+)</name>
        <dbReference type="ChEBI" id="CHEBI:29033"/>
    </cofactor>
    <text evidence="3">Binds 1 Fe(2+) ion.</text>
</comment>
<evidence type="ECO:0000256" key="1">
    <source>
        <dbReference type="ARBA" id="ARBA00010759"/>
    </source>
</evidence>
<dbReference type="NCBIfam" id="TIGR00079">
    <property type="entry name" value="pept_deformyl"/>
    <property type="match status" value="1"/>
</dbReference>
<comment type="caution">
    <text evidence="4">The sequence shown here is derived from an EMBL/GenBank/DDBJ whole genome shotgun (WGS) entry which is preliminary data.</text>
</comment>
<keyword evidence="5" id="KW-1185">Reference proteome</keyword>
<dbReference type="SUPFAM" id="SSF56420">
    <property type="entry name" value="Peptide deformylase"/>
    <property type="match status" value="1"/>
</dbReference>
<keyword evidence="3 4" id="KW-0378">Hydrolase</keyword>